<proteinExistence type="predicted"/>
<reference evidence="2 3" key="1">
    <citation type="submission" date="2018-01" db="EMBL/GenBank/DDBJ databases">
        <title>Denitrification phenotypes of diverse strains of Pseudomonas stutzeri.</title>
        <authorList>
            <person name="Milligan D.A."/>
            <person name="Bergaust L."/>
            <person name="Bakken L.R."/>
            <person name="Frostegard A."/>
        </authorList>
    </citation>
    <scope>NUCLEOTIDE SEQUENCE [LARGE SCALE GENOMIC DNA]</scope>
    <source>
        <strain evidence="2 3">CCUG 44592</strain>
    </source>
</reference>
<comment type="caution">
    <text evidence="2">The sequence shown here is derived from an EMBL/GenBank/DDBJ whole genome shotgun (WGS) entry which is preliminary data.</text>
</comment>
<name>A0A2N8RFW0_STUST</name>
<dbReference type="EMBL" id="POUM01000006">
    <property type="protein sequence ID" value="PNF59961.1"/>
    <property type="molecule type" value="Genomic_DNA"/>
</dbReference>
<evidence type="ECO:0000313" key="3">
    <source>
        <dbReference type="Proteomes" id="UP000236003"/>
    </source>
</evidence>
<evidence type="ECO:0000313" key="2">
    <source>
        <dbReference type="EMBL" id="PNF59961.1"/>
    </source>
</evidence>
<dbReference type="Proteomes" id="UP000236003">
    <property type="component" value="Unassembled WGS sequence"/>
</dbReference>
<dbReference type="AlphaFoldDB" id="A0A2N8RFW0"/>
<gene>
    <name evidence="2" type="ORF">CXK99_09075</name>
</gene>
<evidence type="ECO:0000256" key="1">
    <source>
        <dbReference type="SAM" id="MobiDB-lite"/>
    </source>
</evidence>
<protein>
    <submittedName>
        <fullName evidence="2">Uncharacterized protein</fullName>
    </submittedName>
</protein>
<feature type="region of interest" description="Disordered" evidence="1">
    <location>
        <begin position="39"/>
        <end position="70"/>
    </location>
</feature>
<sequence>MKRSKVATKASDRSLLLRRLKLHEGNWLRIPHHPATQSTLIWPGIPRPSGHLFHGHPAGQSERSNLDHCD</sequence>
<accession>A0A2N8RFW0</accession>
<organism evidence="2 3">
    <name type="scientific">Stutzerimonas stutzeri</name>
    <name type="common">Pseudomonas stutzeri</name>
    <dbReference type="NCBI Taxonomy" id="316"/>
    <lineage>
        <taxon>Bacteria</taxon>
        <taxon>Pseudomonadati</taxon>
        <taxon>Pseudomonadota</taxon>
        <taxon>Gammaproteobacteria</taxon>
        <taxon>Pseudomonadales</taxon>
        <taxon>Pseudomonadaceae</taxon>
        <taxon>Stutzerimonas</taxon>
    </lineage>
</organism>